<dbReference type="RefSeq" id="WP_344250291.1">
    <property type="nucleotide sequence ID" value="NZ_BAAAPM010000009.1"/>
</dbReference>
<evidence type="ECO:0000259" key="3">
    <source>
        <dbReference type="PROSITE" id="PS50977"/>
    </source>
</evidence>
<dbReference type="PROSITE" id="PS50977">
    <property type="entry name" value="HTH_TETR_2"/>
    <property type="match status" value="1"/>
</dbReference>
<evidence type="ECO:0000256" key="2">
    <source>
        <dbReference type="PROSITE-ProRule" id="PRU00335"/>
    </source>
</evidence>
<evidence type="ECO:0000256" key="1">
    <source>
        <dbReference type="ARBA" id="ARBA00023125"/>
    </source>
</evidence>
<dbReference type="Gene3D" id="1.10.357.10">
    <property type="entry name" value="Tetracycline Repressor, domain 2"/>
    <property type="match status" value="1"/>
</dbReference>
<accession>A0ABN2JTN5</accession>
<name>A0ABN2JTN5_9MICO</name>
<dbReference type="InterPro" id="IPR001647">
    <property type="entry name" value="HTH_TetR"/>
</dbReference>
<evidence type="ECO:0000313" key="5">
    <source>
        <dbReference type="Proteomes" id="UP001501138"/>
    </source>
</evidence>
<comment type="caution">
    <text evidence="4">The sequence shown here is derived from an EMBL/GenBank/DDBJ whole genome shotgun (WGS) entry which is preliminary data.</text>
</comment>
<keyword evidence="1 2" id="KW-0238">DNA-binding</keyword>
<dbReference type="InterPro" id="IPR009057">
    <property type="entry name" value="Homeodomain-like_sf"/>
</dbReference>
<dbReference type="SUPFAM" id="SSF46689">
    <property type="entry name" value="Homeodomain-like"/>
    <property type="match status" value="1"/>
</dbReference>
<feature type="DNA-binding region" description="H-T-H motif" evidence="2">
    <location>
        <begin position="29"/>
        <end position="48"/>
    </location>
</feature>
<sequence length="216" mass="22442">MPRTNPERRRALTDAAIALLAEAGVHGLTHRSVERAAELPAGTAANYFSSREELLVAAAERIVERHLADARAATEASVAPARSAATPGAATPGATTLDLMTDLLAASLLDAATRQRERYLAIAELQLEARRRPALAATMAGLATQASDLTALMHADNGLDVDPAAVPTLVVLYGGALLTLVTGSVPVDDATTRRLARAIVHGSLATPPREDDHGAP</sequence>
<dbReference type="Pfam" id="PF00440">
    <property type="entry name" value="TetR_N"/>
    <property type="match status" value="1"/>
</dbReference>
<dbReference type="Proteomes" id="UP001501138">
    <property type="component" value="Unassembled WGS sequence"/>
</dbReference>
<keyword evidence="5" id="KW-1185">Reference proteome</keyword>
<organism evidence="4 5">
    <name type="scientific">Isoptericola hypogeus</name>
    <dbReference type="NCBI Taxonomy" id="300179"/>
    <lineage>
        <taxon>Bacteria</taxon>
        <taxon>Bacillati</taxon>
        <taxon>Actinomycetota</taxon>
        <taxon>Actinomycetes</taxon>
        <taxon>Micrococcales</taxon>
        <taxon>Promicromonosporaceae</taxon>
        <taxon>Isoptericola</taxon>
    </lineage>
</organism>
<reference evidence="4 5" key="1">
    <citation type="journal article" date="2019" name="Int. J. Syst. Evol. Microbiol.">
        <title>The Global Catalogue of Microorganisms (GCM) 10K type strain sequencing project: providing services to taxonomists for standard genome sequencing and annotation.</title>
        <authorList>
            <consortium name="The Broad Institute Genomics Platform"/>
            <consortium name="The Broad Institute Genome Sequencing Center for Infectious Disease"/>
            <person name="Wu L."/>
            <person name="Ma J."/>
        </authorList>
    </citation>
    <scope>NUCLEOTIDE SEQUENCE [LARGE SCALE GENOMIC DNA]</scope>
    <source>
        <strain evidence="4 5">JCM 15589</strain>
    </source>
</reference>
<gene>
    <name evidence="4" type="ORF">GCM10009809_37210</name>
</gene>
<evidence type="ECO:0000313" key="4">
    <source>
        <dbReference type="EMBL" id="GAA1738600.1"/>
    </source>
</evidence>
<proteinExistence type="predicted"/>
<protein>
    <submittedName>
        <fullName evidence="4">TetR/AcrR family transcriptional regulator</fullName>
    </submittedName>
</protein>
<feature type="domain" description="HTH tetR-type" evidence="3">
    <location>
        <begin position="6"/>
        <end position="66"/>
    </location>
</feature>
<dbReference type="Pfam" id="PF17940">
    <property type="entry name" value="TetR_C_31"/>
    <property type="match status" value="1"/>
</dbReference>
<dbReference type="EMBL" id="BAAAPM010000009">
    <property type="protein sequence ID" value="GAA1738600.1"/>
    <property type="molecule type" value="Genomic_DNA"/>
</dbReference>
<dbReference type="InterPro" id="IPR041583">
    <property type="entry name" value="TetR_C_31"/>
</dbReference>